<evidence type="ECO:0000256" key="3">
    <source>
        <dbReference type="ARBA" id="ARBA00023125"/>
    </source>
</evidence>
<dbReference type="RefSeq" id="WP_096453005.1">
    <property type="nucleotide sequence ID" value="NZ_JBHSOG010000068.1"/>
</dbReference>
<comment type="similarity">
    <text evidence="1">Belongs to the type-I restriction system S methylase family.</text>
</comment>
<dbReference type="EMBL" id="JBHSOG010000068">
    <property type="protein sequence ID" value="MFC5771067.1"/>
    <property type="molecule type" value="Genomic_DNA"/>
</dbReference>
<dbReference type="Pfam" id="PF01420">
    <property type="entry name" value="Methylase_S"/>
    <property type="match status" value="2"/>
</dbReference>
<organism evidence="5 6">
    <name type="scientific">Thauera sinica</name>
    <dbReference type="NCBI Taxonomy" id="2665146"/>
    <lineage>
        <taxon>Bacteria</taxon>
        <taxon>Pseudomonadati</taxon>
        <taxon>Pseudomonadota</taxon>
        <taxon>Betaproteobacteria</taxon>
        <taxon>Rhodocyclales</taxon>
        <taxon>Zoogloeaceae</taxon>
        <taxon>Thauera</taxon>
    </lineage>
</organism>
<feature type="domain" description="Type I restriction modification DNA specificity" evidence="4">
    <location>
        <begin position="153"/>
        <end position="316"/>
    </location>
</feature>
<evidence type="ECO:0000259" key="4">
    <source>
        <dbReference type="Pfam" id="PF01420"/>
    </source>
</evidence>
<evidence type="ECO:0000256" key="1">
    <source>
        <dbReference type="ARBA" id="ARBA00010923"/>
    </source>
</evidence>
<keyword evidence="3" id="KW-0238">DNA-binding</keyword>
<protein>
    <submittedName>
        <fullName evidence="5">Restriction endonuclease subunit S</fullName>
        <ecNumber evidence="5">3.1.21.-</ecNumber>
    </submittedName>
</protein>
<keyword evidence="5" id="KW-0540">Nuclease</keyword>
<reference evidence="6" key="1">
    <citation type="journal article" date="2019" name="Int. J. Syst. Evol. Microbiol.">
        <title>The Global Catalogue of Microorganisms (GCM) 10K type strain sequencing project: providing services to taxonomists for standard genome sequencing and annotation.</title>
        <authorList>
            <consortium name="The Broad Institute Genomics Platform"/>
            <consortium name="The Broad Institute Genome Sequencing Center for Infectious Disease"/>
            <person name="Wu L."/>
            <person name="Ma J."/>
        </authorList>
    </citation>
    <scope>NUCLEOTIDE SEQUENCE [LARGE SCALE GENOMIC DNA]</scope>
    <source>
        <strain evidence="6">SHR3</strain>
    </source>
</reference>
<keyword evidence="5" id="KW-0255">Endonuclease</keyword>
<proteinExistence type="inferred from homology"/>
<keyword evidence="6" id="KW-1185">Reference proteome</keyword>
<dbReference type="SUPFAM" id="SSF116734">
    <property type="entry name" value="DNA methylase specificity domain"/>
    <property type="match status" value="2"/>
</dbReference>
<dbReference type="GO" id="GO:0004519">
    <property type="term" value="F:endonuclease activity"/>
    <property type="evidence" value="ECO:0007669"/>
    <property type="project" value="UniProtKB-KW"/>
</dbReference>
<evidence type="ECO:0000313" key="5">
    <source>
        <dbReference type="EMBL" id="MFC5771067.1"/>
    </source>
</evidence>
<dbReference type="InterPro" id="IPR044946">
    <property type="entry name" value="Restrct_endonuc_typeI_TRD_sf"/>
</dbReference>
<accession>A0ABW1AUV3</accession>
<name>A0ABW1AUV3_9RHOO</name>
<dbReference type="InterPro" id="IPR000055">
    <property type="entry name" value="Restrct_endonuc_typeI_TRD"/>
</dbReference>
<dbReference type="Gene3D" id="3.90.220.20">
    <property type="entry name" value="DNA methylase specificity domains"/>
    <property type="match status" value="3"/>
</dbReference>
<comment type="caution">
    <text evidence="5">The sequence shown here is derived from an EMBL/GenBank/DDBJ whole genome shotgun (WGS) entry which is preliminary data.</text>
</comment>
<dbReference type="PANTHER" id="PTHR30408:SF12">
    <property type="entry name" value="TYPE I RESTRICTION ENZYME MJAVIII SPECIFICITY SUBUNIT"/>
    <property type="match status" value="1"/>
</dbReference>
<keyword evidence="5" id="KW-0378">Hydrolase</keyword>
<evidence type="ECO:0000313" key="6">
    <source>
        <dbReference type="Proteomes" id="UP001595974"/>
    </source>
</evidence>
<dbReference type="EC" id="3.1.21.-" evidence="5"/>
<evidence type="ECO:0000256" key="2">
    <source>
        <dbReference type="ARBA" id="ARBA00022747"/>
    </source>
</evidence>
<dbReference type="PANTHER" id="PTHR30408">
    <property type="entry name" value="TYPE-1 RESTRICTION ENZYME ECOKI SPECIFICITY PROTEIN"/>
    <property type="match status" value="1"/>
</dbReference>
<dbReference type="InterPro" id="IPR052021">
    <property type="entry name" value="Type-I_RS_S_subunit"/>
</dbReference>
<dbReference type="GO" id="GO:0016787">
    <property type="term" value="F:hydrolase activity"/>
    <property type="evidence" value="ECO:0007669"/>
    <property type="project" value="UniProtKB-KW"/>
</dbReference>
<feature type="domain" description="Type I restriction modification DNA specificity" evidence="4">
    <location>
        <begin position="54"/>
        <end position="117"/>
    </location>
</feature>
<gene>
    <name evidence="5" type="ORF">ACFPTN_16930</name>
</gene>
<keyword evidence="2" id="KW-0680">Restriction system</keyword>
<sequence>MTINQRDHVVGLLDHEEWNLQEQAVAVTTDREEGMVASHRFPMYVAKDFLAEPEFILRLFLTHKGKKLLELASPGGAGRNKTLGQKEFESLKIALPSPPEQRKVATFLLAVDERIAQLRARYEWLTKYKKGVIRKLFAQDVRFKDAAGCEFPDWQESSFGEVAELRNWKYDPDTSAEALRCVELEHVSQETGRLLGYVDSKLQRSVKNRFAAGDVLFGKLRPYLRKYLKAPFDGACSTEIWVLNGKKVTNDFLFYLVQSESFMTTAQISSGSKMPRADWGVVSSGEVAYPCPEEQTKIAGFLFALDAQIACAESQLESAKRYKQGILRNMFIQ</sequence>
<dbReference type="Proteomes" id="UP001595974">
    <property type="component" value="Unassembled WGS sequence"/>
</dbReference>